<dbReference type="Proteomes" id="UP000028981">
    <property type="component" value="Unassembled WGS sequence"/>
</dbReference>
<evidence type="ECO:0000259" key="2">
    <source>
        <dbReference type="Pfam" id="PF20454"/>
    </source>
</evidence>
<accession>A0A087M4C6</accession>
<organism evidence="3 4">
    <name type="scientific">Devosia riboflavina</name>
    <dbReference type="NCBI Taxonomy" id="46914"/>
    <lineage>
        <taxon>Bacteria</taxon>
        <taxon>Pseudomonadati</taxon>
        <taxon>Pseudomonadota</taxon>
        <taxon>Alphaproteobacteria</taxon>
        <taxon>Hyphomicrobiales</taxon>
        <taxon>Devosiaceae</taxon>
        <taxon>Devosia</taxon>
    </lineage>
</organism>
<feature type="domain" description="Terminase large subunit GpA endonuclease" evidence="2">
    <location>
        <begin position="288"/>
        <end position="584"/>
    </location>
</feature>
<dbReference type="InterPro" id="IPR027417">
    <property type="entry name" value="P-loop_NTPase"/>
</dbReference>
<dbReference type="InterPro" id="IPR046453">
    <property type="entry name" value="GpA_ATPase"/>
</dbReference>
<reference evidence="3 4" key="1">
    <citation type="submission" date="2014-08" db="EMBL/GenBank/DDBJ databases">
        <authorList>
            <person name="Hassan Y.I."/>
            <person name="Lepp D."/>
            <person name="Zhou T."/>
        </authorList>
    </citation>
    <scope>NUCLEOTIDE SEQUENCE [LARGE SCALE GENOMIC DNA]</scope>
    <source>
        <strain evidence="3 4">IFO13584</strain>
    </source>
</reference>
<feature type="domain" description="Phage terminase large subunit GpA ATPase" evidence="1">
    <location>
        <begin position="38"/>
        <end position="278"/>
    </location>
</feature>
<dbReference type="InterPro" id="IPR046454">
    <property type="entry name" value="GpA_endonuclease"/>
</dbReference>
<proteinExistence type="inferred from homology"/>
<dbReference type="GO" id="GO:0016887">
    <property type="term" value="F:ATP hydrolysis activity"/>
    <property type="evidence" value="ECO:0007669"/>
    <property type="project" value="InterPro"/>
</dbReference>
<dbReference type="Gene3D" id="3.40.50.300">
    <property type="entry name" value="P-loop containing nucleotide triphosphate hydrolases"/>
    <property type="match status" value="1"/>
</dbReference>
<dbReference type="Pfam" id="PF05876">
    <property type="entry name" value="GpA_ATPase"/>
    <property type="match status" value="1"/>
</dbReference>
<dbReference type="GO" id="GO:0004519">
    <property type="term" value="F:endonuclease activity"/>
    <property type="evidence" value="ECO:0007669"/>
    <property type="project" value="InterPro"/>
</dbReference>
<evidence type="ECO:0008006" key="5">
    <source>
        <dbReference type="Google" id="ProtNLM"/>
    </source>
</evidence>
<dbReference type="GO" id="GO:0005524">
    <property type="term" value="F:ATP binding"/>
    <property type="evidence" value="ECO:0007669"/>
    <property type="project" value="InterPro"/>
</dbReference>
<dbReference type="EMBL" id="JQGC01000005">
    <property type="protein sequence ID" value="KFL31729.1"/>
    <property type="molecule type" value="Genomic_DNA"/>
</dbReference>
<comment type="caution">
    <text evidence="3">The sequence shown here is derived from an EMBL/GenBank/DDBJ whole genome shotgun (WGS) entry which is preliminary data.</text>
</comment>
<evidence type="ECO:0000313" key="3">
    <source>
        <dbReference type="EMBL" id="KFL31729.1"/>
    </source>
</evidence>
<gene>
    <name evidence="3" type="ORF">JP75_06575</name>
</gene>
<dbReference type="HAMAP" id="MF_04144">
    <property type="entry name" value="TERL_LAMBDA"/>
    <property type="match status" value="1"/>
</dbReference>
<dbReference type="AlphaFoldDB" id="A0A087M4C6"/>
<protein>
    <recommendedName>
        <fullName evidence="5">Terminase</fullName>
    </recommendedName>
</protein>
<dbReference type="STRING" id="46914.JP75_06575"/>
<dbReference type="InterPro" id="IPR008866">
    <property type="entry name" value="Phage_lambda_GpA-like"/>
</dbReference>
<sequence>MLDARSSLLNALAKSILPPEKLSYSEWARKSFRLSGNSAAPGKFRPWKPQRGLLDAMGDPLLPRVDVIKATRTGYTTCLVAAIGADAVNDPSPIMLLMPTDDDARGIMVDEVDPAFRDTPALKGLMKQGRMDGRNTLTQRTMVGGGSLKVNSARSPRNLRRHTVKKLYVDEVDGMEITKEGDPVKLAEKRTTSYADRKIITGSTPTDDEASIIVKRYEASDQRIFEVPCPHCSERFEILWEHIRYEGTAPESAVCDCPLCGCEIEERFKPEMVEAGEWRATKPEVKGHAGFRWNALISLFANAAWHILAKEFEDAKRDGFAAMQVFYNTVLGKVWSSSINYVGENELMARVEAFGIEWLAAEDRWREDIPAEVIYLTVGIDVQVDRLECTIMGWTGTQRVFLGHHVIMGPTNLQSTWDECDAFLLTRWQHPLGGEIGIEAAGIDAGDGNRTQYVYDFTSTKLDRKVVAIKGVGGAKPIISISRSRHKRYHGATFFNIGVDQIKTDILVTLPVPRINKAGEESPQAFRFSDSLPAEWFRQITSERRQVKYKHGKPKIEFVRIENRQAEALDGAVYAIAVKSLCKFDYDARRIELAGKPAAKAAPDLSAIASRLNG</sequence>
<name>A0A087M4C6_9HYPH</name>
<dbReference type="Pfam" id="PF20454">
    <property type="entry name" value="GpA_nuclease"/>
    <property type="match status" value="1"/>
</dbReference>
<keyword evidence="4" id="KW-1185">Reference proteome</keyword>
<evidence type="ECO:0000313" key="4">
    <source>
        <dbReference type="Proteomes" id="UP000028981"/>
    </source>
</evidence>
<evidence type="ECO:0000259" key="1">
    <source>
        <dbReference type="Pfam" id="PF05876"/>
    </source>
</evidence>